<dbReference type="AlphaFoldDB" id="A0A4R6RLY4"/>
<dbReference type="Pfam" id="PF13302">
    <property type="entry name" value="Acetyltransf_3"/>
    <property type="match status" value="1"/>
</dbReference>
<proteinExistence type="predicted"/>
<evidence type="ECO:0000313" key="3">
    <source>
        <dbReference type="Proteomes" id="UP000294547"/>
    </source>
</evidence>
<keyword evidence="2" id="KW-0808">Transferase</keyword>
<dbReference type="SUPFAM" id="SSF55729">
    <property type="entry name" value="Acyl-CoA N-acyltransferases (Nat)"/>
    <property type="match status" value="1"/>
</dbReference>
<reference evidence="2 3" key="1">
    <citation type="submission" date="2019-03" db="EMBL/GenBank/DDBJ databases">
        <title>Genomic Encyclopedia of Type Strains, Phase IV (KMG-IV): sequencing the most valuable type-strain genomes for metagenomic binning, comparative biology and taxonomic classification.</title>
        <authorList>
            <person name="Goeker M."/>
        </authorList>
    </citation>
    <scope>NUCLEOTIDE SEQUENCE [LARGE SCALE GENOMIC DNA]</scope>
    <source>
        <strain evidence="2 3">DSM 102969</strain>
    </source>
</reference>
<dbReference type="Gene3D" id="3.40.630.30">
    <property type="match status" value="1"/>
</dbReference>
<dbReference type="InterPro" id="IPR000182">
    <property type="entry name" value="GNAT_dom"/>
</dbReference>
<dbReference type="PROSITE" id="PS51186">
    <property type="entry name" value="GNAT"/>
    <property type="match status" value="1"/>
</dbReference>
<organism evidence="2 3">
    <name type="scientific">Oharaeibacter diazotrophicus</name>
    <dbReference type="NCBI Taxonomy" id="1920512"/>
    <lineage>
        <taxon>Bacteria</taxon>
        <taxon>Pseudomonadati</taxon>
        <taxon>Pseudomonadota</taxon>
        <taxon>Alphaproteobacteria</taxon>
        <taxon>Hyphomicrobiales</taxon>
        <taxon>Pleomorphomonadaceae</taxon>
        <taxon>Oharaeibacter</taxon>
    </lineage>
</organism>
<dbReference type="InterPro" id="IPR016181">
    <property type="entry name" value="Acyl_CoA_acyltransferase"/>
</dbReference>
<feature type="domain" description="N-acetyltransferase" evidence="1">
    <location>
        <begin position="17"/>
        <end position="179"/>
    </location>
</feature>
<dbReference type="RefSeq" id="WP_126541598.1">
    <property type="nucleotide sequence ID" value="NZ_BSPM01000008.1"/>
</dbReference>
<gene>
    <name evidence="2" type="ORF">EDD54_1578</name>
</gene>
<dbReference type="Proteomes" id="UP000294547">
    <property type="component" value="Unassembled WGS sequence"/>
</dbReference>
<dbReference type="OrthoDB" id="6293260at2"/>
<dbReference type="PANTHER" id="PTHR43792:SF16">
    <property type="entry name" value="N-ACETYLTRANSFERASE DOMAIN-CONTAINING PROTEIN"/>
    <property type="match status" value="1"/>
</dbReference>
<evidence type="ECO:0000259" key="1">
    <source>
        <dbReference type="PROSITE" id="PS51186"/>
    </source>
</evidence>
<protein>
    <submittedName>
        <fullName evidence="2">RimJ/RimL family protein N-acetyltransferase</fullName>
    </submittedName>
</protein>
<dbReference type="PANTHER" id="PTHR43792">
    <property type="entry name" value="GNAT FAMILY, PUTATIVE (AFU_ORTHOLOGUE AFUA_3G00765)-RELATED-RELATED"/>
    <property type="match status" value="1"/>
</dbReference>
<comment type="caution">
    <text evidence="2">The sequence shown here is derived from an EMBL/GenBank/DDBJ whole genome shotgun (WGS) entry which is preliminary data.</text>
</comment>
<keyword evidence="3" id="KW-1185">Reference proteome</keyword>
<dbReference type="InterPro" id="IPR051531">
    <property type="entry name" value="N-acetyltransferase"/>
</dbReference>
<sequence>MNRSRLTGAPVVETERLRLRPHRASDHTAMQAVWSDPVVVRHVGGQPSTPEETWGRLLRYAGLWHLLGYGYFAVEDRATGAYVGDVGIADFNRAIDPPLGDTPEAGWVLGAGWHGRGYGAEAVGALLGWADGALGRGLACIVEPENEASLRIARRHGFVDTGTTAYKGATVAVLRRPAP</sequence>
<accession>A0A4R6RLY4</accession>
<evidence type="ECO:0000313" key="2">
    <source>
        <dbReference type="EMBL" id="TDP87679.1"/>
    </source>
</evidence>
<dbReference type="GO" id="GO:0016747">
    <property type="term" value="F:acyltransferase activity, transferring groups other than amino-acyl groups"/>
    <property type="evidence" value="ECO:0007669"/>
    <property type="project" value="InterPro"/>
</dbReference>
<name>A0A4R6RLY4_9HYPH</name>
<dbReference type="EMBL" id="SNXY01000006">
    <property type="protein sequence ID" value="TDP87679.1"/>
    <property type="molecule type" value="Genomic_DNA"/>
</dbReference>